<sequence>MESTEILAGIQWRKSSYSSDQGGNCVECAPLGALAWRKSSHSGDEGGNCVEIAETPHTTIAIRDSKNPAGPIVTLDPAAFSTFVNWTSAAAA</sequence>
<evidence type="ECO:0000259" key="1">
    <source>
        <dbReference type="Pfam" id="PF04149"/>
    </source>
</evidence>
<accession>A0A101U4J2</accession>
<evidence type="ECO:0000313" key="3">
    <source>
        <dbReference type="Proteomes" id="UP000053429"/>
    </source>
</evidence>
<gene>
    <name evidence="2" type="ORF">AQJ67_12570</name>
</gene>
<keyword evidence="3" id="KW-1185">Reference proteome</keyword>
<name>A0A101U4J2_9ACTN</name>
<dbReference type="EMBL" id="LMWY01000014">
    <property type="protein sequence ID" value="KUO04093.1"/>
    <property type="molecule type" value="Genomic_DNA"/>
</dbReference>
<protein>
    <submittedName>
        <fullName evidence="2">Toxin</fullName>
    </submittedName>
</protein>
<dbReference type="STRING" id="661399.AQJ67_12570"/>
<organism evidence="2 3">
    <name type="scientific">Streptomyces caeruleatus</name>
    <dbReference type="NCBI Taxonomy" id="661399"/>
    <lineage>
        <taxon>Bacteria</taxon>
        <taxon>Bacillati</taxon>
        <taxon>Actinomycetota</taxon>
        <taxon>Actinomycetes</taxon>
        <taxon>Kitasatosporales</taxon>
        <taxon>Streptomycetaceae</taxon>
        <taxon>Streptomyces</taxon>
    </lineage>
</organism>
<dbReference type="Pfam" id="PF04149">
    <property type="entry name" value="DUF397"/>
    <property type="match status" value="2"/>
</dbReference>
<dbReference type="OrthoDB" id="4316979at2"/>
<reference evidence="2 3" key="1">
    <citation type="submission" date="2015-10" db="EMBL/GenBank/DDBJ databases">
        <title>Draft genome sequence of Streptomyces caeruleatus NRRL B-24802, type strain for the species Streptomyces caeruleatus.</title>
        <authorList>
            <person name="Ruckert C."/>
            <person name="Winkler A."/>
            <person name="Kalinowski J."/>
            <person name="Kampfer P."/>
            <person name="Glaeser S."/>
        </authorList>
    </citation>
    <scope>NUCLEOTIDE SEQUENCE [LARGE SCALE GENOMIC DNA]</scope>
    <source>
        <strain evidence="2 3">NRRL B-24802</strain>
    </source>
</reference>
<evidence type="ECO:0000313" key="2">
    <source>
        <dbReference type="EMBL" id="KUO04093.1"/>
    </source>
</evidence>
<dbReference type="InterPro" id="IPR007278">
    <property type="entry name" value="DUF397"/>
</dbReference>
<dbReference type="AlphaFoldDB" id="A0A101U4J2"/>
<feature type="domain" description="DUF397" evidence="1">
    <location>
        <begin position="11"/>
        <end position="32"/>
    </location>
</feature>
<dbReference type="Proteomes" id="UP000053429">
    <property type="component" value="Unassembled WGS sequence"/>
</dbReference>
<comment type="caution">
    <text evidence="2">The sequence shown here is derived from an EMBL/GenBank/DDBJ whole genome shotgun (WGS) entry which is preliminary data.</text>
</comment>
<feature type="domain" description="DUF397" evidence="1">
    <location>
        <begin position="34"/>
        <end position="85"/>
    </location>
</feature>
<dbReference type="RefSeq" id="WP_062718621.1">
    <property type="nucleotide sequence ID" value="NZ_KQ948927.1"/>
</dbReference>
<proteinExistence type="predicted"/>